<organism evidence="2 3">
    <name type="scientific">Xenorhabdus doucetiae</name>
    <dbReference type="NCBI Taxonomy" id="351671"/>
    <lineage>
        <taxon>Bacteria</taxon>
        <taxon>Pseudomonadati</taxon>
        <taxon>Pseudomonadota</taxon>
        <taxon>Gammaproteobacteria</taxon>
        <taxon>Enterobacterales</taxon>
        <taxon>Morganellaceae</taxon>
        <taxon>Xenorhabdus</taxon>
    </lineage>
</organism>
<dbReference type="AlphaFoldDB" id="A0A068QLW0"/>
<geneLocation type="plasmid" evidence="2 3">
    <name>XD_p</name>
</geneLocation>
<evidence type="ECO:0000256" key="1">
    <source>
        <dbReference type="SAM" id="Phobius"/>
    </source>
</evidence>
<accession>A0A068QLW0</accession>
<sequence length="39" mass="4584">MLATTVMLNTWAFFALSLDGALYILYCIYKNVFLYETRN</sequence>
<dbReference type="HOGENOM" id="CLU_3319465_0_0_6"/>
<dbReference type="KEGG" id="xdo:XDD1_p0010"/>
<protein>
    <submittedName>
        <fullName evidence="2">Uncharacterized protein</fullName>
    </submittedName>
</protein>
<keyword evidence="2" id="KW-0614">Plasmid</keyword>
<feature type="transmembrane region" description="Helical" evidence="1">
    <location>
        <begin position="6"/>
        <end position="29"/>
    </location>
</feature>
<keyword evidence="1" id="KW-1133">Transmembrane helix</keyword>
<proteinExistence type="predicted"/>
<keyword evidence="1" id="KW-0472">Membrane</keyword>
<gene>
    <name evidence="2" type="ORF">XDD1_p0010</name>
</gene>
<reference evidence="2 3" key="1">
    <citation type="submission" date="2013-07" db="EMBL/GenBank/DDBJ databases">
        <authorList>
            <person name="Genoscope - CEA"/>
        </authorList>
    </citation>
    <scope>NUCLEOTIDE SEQUENCE [LARGE SCALE GENOMIC DNA]</scope>
    <source>
        <strain evidence="3">FRM16 / DSM 17909</strain>
        <plasmid evidence="2 3">XD_p</plasmid>
    </source>
</reference>
<keyword evidence="1" id="KW-0812">Transmembrane</keyword>
<dbReference type="Proteomes" id="UP000032721">
    <property type="component" value="Plasmid XD_p"/>
</dbReference>
<evidence type="ECO:0000313" key="3">
    <source>
        <dbReference type="Proteomes" id="UP000032721"/>
    </source>
</evidence>
<evidence type="ECO:0000313" key="2">
    <source>
        <dbReference type="EMBL" id="CDG15712.1"/>
    </source>
</evidence>
<name>A0A068QLW0_9GAMM</name>
<dbReference type="EMBL" id="FO704549">
    <property type="protein sequence ID" value="CDG15712.1"/>
    <property type="molecule type" value="Genomic_DNA"/>
</dbReference>